<feature type="compositionally biased region" description="Low complexity" evidence="2">
    <location>
        <begin position="393"/>
        <end position="402"/>
    </location>
</feature>
<keyword evidence="1" id="KW-0479">Metal-binding</keyword>
<keyword evidence="5" id="KW-1185">Reference proteome</keyword>
<gene>
    <name evidence="4" type="ORF">CTHT_0053050</name>
</gene>
<evidence type="ECO:0000259" key="3">
    <source>
        <dbReference type="PROSITE" id="PS50157"/>
    </source>
</evidence>
<dbReference type="HOGENOM" id="CLU_036929_0_1_1"/>
<proteinExistence type="predicted"/>
<accession>G0SDU7</accession>
<dbReference type="OMA" id="PYRCPAE"/>
<dbReference type="GO" id="GO:0006357">
    <property type="term" value="P:regulation of transcription by RNA polymerase II"/>
    <property type="evidence" value="ECO:0007669"/>
    <property type="project" value="TreeGrafter"/>
</dbReference>
<dbReference type="PANTHER" id="PTHR46179">
    <property type="entry name" value="ZINC FINGER PROTEIN"/>
    <property type="match status" value="1"/>
</dbReference>
<dbReference type="Proteomes" id="UP000008066">
    <property type="component" value="Unassembled WGS sequence"/>
</dbReference>
<reference evidence="4 5" key="1">
    <citation type="journal article" date="2011" name="Cell">
        <title>Insight into structure and assembly of the nuclear pore complex by utilizing the genome of a eukaryotic thermophile.</title>
        <authorList>
            <person name="Amlacher S."/>
            <person name="Sarges P."/>
            <person name="Flemming D."/>
            <person name="van Noort V."/>
            <person name="Kunze R."/>
            <person name="Devos D.P."/>
            <person name="Arumugam M."/>
            <person name="Bork P."/>
            <person name="Hurt E."/>
        </authorList>
    </citation>
    <scope>NUCLEOTIDE SEQUENCE [LARGE SCALE GENOMIC DNA]</scope>
    <source>
        <strain evidence="5">DSM 1495 / CBS 144.50 / IMI 039719</strain>
    </source>
</reference>
<dbReference type="eggNOG" id="ENOG502SNWP">
    <property type="taxonomic scope" value="Eukaryota"/>
</dbReference>
<dbReference type="GeneID" id="18259343"/>
<evidence type="ECO:0000256" key="1">
    <source>
        <dbReference type="PROSITE-ProRule" id="PRU00042"/>
    </source>
</evidence>
<dbReference type="InterPro" id="IPR059009">
    <property type="entry name" value="Znf_C2H2_17_1st"/>
</dbReference>
<dbReference type="AlphaFoldDB" id="G0SDU7"/>
<protein>
    <submittedName>
        <fullName evidence="4">Zinc finger domain-containing protein</fullName>
    </submittedName>
</protein>
<feature type="region of interest" description="Disordered" evidence="2">
    <location>
        <begin position="382"/>
        <end position="452"/>
    </location>
</feature>
<dbReference type="Pfam" id="PF26177">
    <property type="entry name" value="zf_C2H2_17_1st"/>
    <property type="match status" value="1"/>
</dbReference>
<feature type="region of interest" description="Disordered" evidence="2">
    <location>
        <begin position="119"/>
        <end position="150"/>
    </location>
</feature>
<dbReference type="InterPro" id="IPR059095">
    <property type="entry name" value="Znf_C2H2_17_2nd"/>
</dbReference>
<evidence type="ECO:0000313" key="5">
    <source>
        <dbReference type="Proteomes" id="UP000008066"/>
    </source>
</evidence>
<feature type="compositionally biased region" description="Basic and acidic residues" evidence="2">
    <location>
        <begin position="18"/>
        <end position="36"/>
    </location>
</feature>
<dbReference type="PANTHER" id="PTHR46179:SF24">
    <property type="entry name" value="C2H2-TYPE DOMAIN-CONTAINING PROTEIN"/>
    <property type="match status" value="1"/>
</dbReference>
<dbReference type="SMART" id="SM00355">
    <property type="entry name" value="ZnF_C2H2"/>
    <property type="match status" value="3"/>
</dbReference>
<feature type="compositionally biased region" description="Low complexity" evidence="2">
    <location>
        <begin position="266"/>
        <end position="281"/>
    </location>
</feature>
<dbReference type="GO" id="GO:0005634">
    <property type="term" value="C:nucleus"/>
    <property type="evidence" value="ECO:0007669"/>
    <property type="project" value="TreeGrafter"/>
</dbReference>
<feature type="compositionally biased region" description="Basic and acidic residues" evidence="2">
    <location>
        <begin position="284"/>
        <end position="295"/>
    </location>
</feature>
<dbReference type="OrthoDB" id="5305647at2759"/>
<organism evidence="5">
    <name type="scientific">Chaetomium thermophilum (strain DSM 1495 / CBS 144.50 / IMI 039719)</name>
    <name type="common">Thermochaetoides thermophila</name>
    <dbReference type="NCBI Taxonomy" id="759272"/>
    <lineage>
        <taxon>Eukaryota</taxon>
        <taxon>Fungi</taxon>
        <taxon>Dikarya</taxon>
        <taxon>Ascomycota</taxon>
        <taxon>Pezizomycotina</taxon>
        <taxon>Sordariomycetes</taxon>
        <taxon>Sordariomycetidae</taxon>
        <taxon>Sordariales</taxon>
        <taxon>Chaetomiaceae</taxon>
        <taxon>Thermochaetoides</taxon>
    </lineage>
</organism>
<dbReference type="Pfam" id="PF26176">
    <property type="entry name" value="zf_C2H2_17_2"/>
    <property type="match status" value="1"/>
</dbReference>
<dbReference type="InterPro" id="IPR051061">
    <property type="entry name" value="Zinc_finger_trans_reg"/>
</dbReference>
<feature type="region of interest" description="Disordered" evidence="2">
    <location>
        <begin position="259"/>
        <end position="314"/>
    </location>
</feature>
<dbReference type="RefSeq" id="XP_006695643.1">
    <property type="nucleotide sequence ID" value="XM_006695580.1"/>
</dbReference>
<sequence length="452" mass="47625">MSVVYEPRNFIHDGAYPHIDDQDQSHDPTNDADRFTDPTTEAVVNELASVATFTNPAPPPQLVDEPEPRFELTVATTAPPTTTATTTAAAAAAAAAVAAAAAAAAAAATAPVAAPAQAPINTAPAPPKENPAPAPASQRIKPIPKPEREVTRNENGKFVCTYPNCTEDCKEFGRKCEWNKHMDKHDRPYKCAAEGCEKLPGFTYSGGLLRHEREVHGKHGGPKNSYFCPHPTCKRHTGKGFSRQENLNEHLRRVHTSVAPPAVSPNGSNTVTNGNGSSTANLHLDGHAAHQERHHPVQQASSQLAGQKRKRDDSEVIAELKKEVNRLSMENEELRRRLEHNQRQNMHMMQQIEQLQQALEARAIAEAAAAAAAAVAAHSAAAPQNSAPPAPQAQPTTPAATPAQPPPTPSTPAAAAQAPVVPATANTTVATAPTAPAVNPAGTPGSAATPLI</sequence>
<name>G0SDU7_CHATD</name>
<evidence type="ECO:0000256" key="2">
    <source>
        <dbReference type="SAM" id="MobiDB-lite"/>
    </source>
</evidence>
<feature type="region of interest" description="Disordered" evidence="2">
    <location>
        <begin position="13"/>
        <end position="38"/>
    </location>
</feature>
<feature type="compositionally biased region" description="Low complexity" evidence="2">
    <location>
        <begin position="411"/>
        <end position="441"/>
    </location>
</feature>
<dbReference type="EMBL" id="GL988045">
    <property type="protein sequence ID" value="EGS18698.1"/>
    <property type="molecule type" value="Genomic_DNA"/>
</dbReference>
<keyword evidence="1" id="KW-0862">Zinc</keyword>
<evidence type="ECO:0000313" key="4">
    <source>
        <dbReference type="EMBL" id="EGS18698.1"/>
    </source>
</evidence>
<dbReference type="Gene3D" id="3.30.160.60">
    <property type="entry name" value="Classic Zinc Finger"/>
    <property type="match status" value="2"/>
</dbReference>
<dbReference type="InterPro" id="IPR013087">
    <property type="entry name" value="Znf_C2H2_type"/>
</dbReference>
<feature type="domain" description="C2H2-type" evidence="3">
    <location>
        <begin position="231"/>
        <end position="260"/>
    </location>
</feature>
<feature type="compositionally biased region" description="Pro residues" evidence="2">
    <location>
        <begin position="124"/>
        <end position="134"/>
    </location>
</feature>
<dbReference type="PROSITE" id="PS50157">
    <property type="entry name" value="ZINC_FINGER_C2H2_2"/>
    <property type="match status" value="1"/>
</dbReference>
<dbReference type="KEGG" id="cthr:CTHT_0053050"/>
<dbReference type="CDD" id="cd14686">
    <property type="entry name" value="bZIP"/>
    <property type="match status" value="1"/>
</dbReference>
<dbReference type="GO" id="GO:0008270">
    <property type="term" value="F:zinc ion binding"/>
    <property type="evidence" value="ECO:0007669"/>
    <property type="project" value="UniProtKB-KW"/>
</dbReference>
<keyword evidence="1" id="KW-0863">Zinc-finger</keyword>